<accession>A0A514A8I8</accession>
<proteinExistence type="predicted"/>
<keyword evidence="1" id="KW-0812">Transmembrane</keyword>
<keyword evidence="1" id="KW-1133">Transmembrane helix</keyword>
<evidence type="ECO:0000256" key="1">
    <source>
        <dbReference type="SAM" id="Phobius"/>
    </source>
</evidence>
<name>A0A514A8I8_9CAUD</name>
<dbReference type="Proteomes" id="UP000319711">
    <property type="component" value="Segment"/>
</dbReference>
<keyword evidence="3" id="KW-1185">Reference proteome</keyword>
<dbReference type="GeneID" id="55620295"/>
<evidence type="ECO:0000313" key="2">
    <source>
        <dbReference type="EMBL" id="QDH49579.1"/>
    </source>
</evidence>
<dbReference type="EMBL" id="MN038177">
    <property type="protein sequence ID" value="QDH49579.1"/>
    <property type="molecule type" value="Genomic_DNA"/>
</dbReference>
<dbReference type="KEGG" id="vg:55620295"/>
<feature type="transmembrane region" description="Helical" evidence="1">
    <location>
        <begin position="13"/>
        <end position="34"/>
    </location>
</feature>
<protein>
    <submittedName>
        <fullName evidence="2">Uncharacterized protein</fullName>
    </submittedName>
</protein>
<feature type="transmembrane region" description="Helical" evidence="1">
    <location>
        <begin position="46"/>
        <end position="73"/>
    </location>
</feature>
<gene>
    <name evidence="2" type="primary">9</name>
    <name evidence="2" type="ORF">KYLE_10</name>
</gene>
<dbReference type="RefSeq" id="YP_009849842.1">
    <property type="nucleotide sequence ID" value="NC_048796.1"/>
</dbReference>
<organism evidence="2 3">
    <name type="scientific">Pantoea phage Kyle</name>
    <dbReference type="NCBI Taxonomy" id="2589665"/>
    <lineage>
        <taxon>Viruses</taxon>
        <taxon>Duplodnaviria</taxon>
        <taxon>Heunggongvirae</taxon>
        <taxon>Uroviricota</taxon>
        <taxon>Caudoviricetes</taxon>
        <taxon>Lindbergviridae</taxon>
        <taxon>Kylevirus</taxon>
        <taxon>Kylevirus kyle</taxon>
    </lineage>
</organism>
<sequence length="84" mass="9224">MKNKSFGSVLLKVFSWAVIILIAAALLLAIWTGIKVVYFSIEVAHGLFWANVFALSLFSVGLLFIVAFIIYYAQFSNDSGFPGS</sequence>
<reference evidence="2 3" key="1">
    <citation type="submission" date="2019-06" db="EMBL/GenBank/DDBJ databases">
        <authorList>
            <person name="Fakulujo A."/>
            <person name="Fiaz D."/>
            <person name="Garg S."/>
            <person name="Gordon G."/>
            <person name="Haider Z."/>
            <person name="Hale A."/>
            <person name="Hodges K."/>
            <person name="Jacob L."/>
            <person name="Kandil F."/>
            <person name="Kincaid V."/>
            <person name="Melchor-Guerra M."/>
            <person name="Morrelli A."/>
            <person name="Morris R."/>
            <person name="Nawaz M."/>
            <person name="Nguyen N."/>
            <person name="Omair A."/>
            <person name="Pray J."/>
            <person name="Saleem H."/>
            <person name="Saravane K."/>
            <person name="Sharma A."/>
            <person name="Singh A."/>
            <person name="Walston M."/>
            <person name="Zaman H."/>
            <person name="Puthuveetil N."/>
            <person name="Do L."/>
            <person name="Islam N."/>
            <person name="Johnson A."/>
        </authorList>
    </citation>
    <scope>NUCLEOTIDE SEQUENCE [LARGE SCALE GENOMIC DNA]</scope>
</reference>
<keyword evidence="1" id="KW-0472">Membrane</keyword>
<evidence type="ECO:0000313" key="3">
    <source>
        <dbReference type="Proteomes" id="UP000319711"/>
    </source>
</evidence>